<dbReference type="Proteomes" id="UP001381693">
    <property type="component" value="Unassembled WGS sequence"/>
</dbReference>
<dbReference type="InterPro" id="IPR001245">
    <property type="entry name" value="Ser-Thr/Tyr_kinase_cat_dom"/>
</dbReference>
<dbReference type="AlphaFoldDB" id="A0AAN9AF84"/>
<dbReference type="EMBL" id="JAXCGZ010003841">
    <property type="protein sequence ID" value="KAK7082957.1"/>
    <property type="molecule type" value="Genomic_DNA"/>
</dbReference>
<name>A0AAN9AF84_HALRR</name>
<sequence length="105" mass="11777">VVKLILQGILLSPPDTCPAQVCDVMRRCWSTEPHDRIKFPDILTSLTKILHGQSDTHPVSPSTPGPSITYSELCMHDEDPPLDADQYLTPKKVEHKEYITVLNDV</sequence>
<protein>
    <recommendedName>
        <fullName evidence="1">Serine-threonine/tyrosine-protein kinase catalytic domain-containing protein</fullName>
    </recommendedName>
</protein>
<accession>A0AAN9AF84</accession>
<dbReference type="GO" id="GO:1990090">
    <property type="term" value="P:cellular response to nerve growth factor stimulus"/>
    <property type="evidence" value="ECO:0007669"/>
    <property type="project" value="TreeGrafter"/>
</dbReference>
<dbReference type="Gene3D" id="1.10.510.10">
    <property type="entry name" value="Transferase(Phosphotransferase) domain 1"/>
    <property type="match status" value="1"/>
</dbReference>
<dbReference type="InterPro" id="IPR011009">
    <property type="entry name" value="Kinase-like_dom_sf"/>
</dbReference>
<dbReference type="GO" id="GO:0043121">
    <property type="term" value="F:neurotrophin binding"/>
    <property type="evidence" value="ECO:0007669"/>
    <property type="project" value="TreeGrafter"/>
</dbReference>
<dbReference type="GO" id="GO:0043235">
    <property type="term" value="C:receptor complex"/>
    <property type="evidence" value="ECO:0007669"/>
    <property type="project" value="TreeGrafter"/>
</dbReference>
<reference evidence="2 3" key="1">
    <citation type="submission" date="2023-11" db="EMBL/GenBank/DDBJ databases">
        <title>Halocaridina rubra genome assembly.</title>
        <authorList>
            <person name="Smith C."/>
        </authorList>
    </citation>
    <scope>NUCLEOTIDE SEQUENCE [LARGE SCALE GENOMIC DNA]</scope>
    <source>
        <strain evidence="2">EP-1</strain>
        <tissue evidence="2">Whole</tissue>
    </source>
</reference>
<evidence type="ECO:0000313" key="2">
    <source>
        <dbReference type="EMBL" id="KAK7082957.1"/>
    </source>
</evidence>
<dbReference type="GO" id="GO:0051897">
    <property type="term" value="P:positive regulation of phosphatidylinositol 3-kinase/protein kinase B signal transduction"/>
    <property type="evidence" value="ECO:0007669"/>
    <property type="project" value="TreeGrafter"/>
</dbReference>
<proteinExistence type="predicted"/>
<dbReference type="GO" id="GO:0007169">
    <property type="term" value="P:cell surface receptor protein tyrosine kinase signaling pathway"/>
    <property type="evidence" value="ECO:0007669"/>
    <property type="project" value="TreeGrafter"/>
</dbReference>
<dbReference type="GO" id="GO:0010976">
    <property type="term" value="P:positive regulation of neuron projection development"/>
    <property type="evidence" value="ECO:0007669"/>
    <property type="project" value="TreeGrafter"/>
</dbReference>
<dbReference type="GO" id="GO:0030424">
    <property type="term" value="C:axon"/>
    <property type="evidence" value="ECO:0007669"/>
    <property type="project" value="TreeGrafter"/>
</dbReference>
<dbReference type="GO" id="GO:0005886">
    <property type="term" value="C:plasma membrane"/>
    <property type="evidence" value="ECO:0007669"/>
    <property type="project" value="TreeGrafter"/>
</dbReference>
<evidence type="ECO:0000313" key="3">
    <source>
        <dbReference type="Proteomes" id="UP001381693"/>
    </source>
</evidence>
<dbReference type="GO" id="GO:0005030">
    <property type="term" value="F:neurotrophin receptor activity"/>
    <property type="evidence" value="ECO:0007669"/>
    <property type="project" value="TreeGrafter"/>
</dbReference>
<dbReference type="PANTHER" id="PTHR24416">
    <property type="entry name" value="TYROSINE-PROTEIN KINASE RECEPTOR"/>
    <property type="match status" value="1"/>
</dbReference>
<feature type="domain" description="Serine-threonine/tyrosine-protein kinase catalytic" evidence="1">
    <location>
        <begin position="2"/>
        <end position="46"/>
    </location>
</feature>
<dbReference type="GO" id="GO:0004714">
    <property type="term" value="F:transmembrane receptor protein tyrosine kinase activity"/>
    <property type="evidence" value="ECO:0007669"/>
    <property type="project" value="TreeGrafter"/>
</dbReference>
<dbReference type="InterPro" id="IPR050122">
    <property type="entry name" value="RTK"/>
</dbReference>
<dbReference type="Pfam" id="PF07714">
    <property type="entry name" value="PK_Tyr_Ser-Thr"/>
    <property type="match status" value="1"/>
</dbReference>
<gene>
    <name evidence="2" type="ORF">SK128_020951</name>
</gene>
<evidence type="ECO:0000259" key="1">
    <source>
        <dbReference type="Pfam" id="PF07714"/>
    </source>
</evidence>
<dbReference type="SUPFAM" id="SSF56112">
    <property type="entry name" value="Protein kinase-like (PK-like)"/>
    <property type="match status" value="1"/>
</dbReference>
<keyword evidence="3" id="KW-1185">Reference proteome</keyword>
<feature type="non-terminal residue" evidence="2">
    <location>
        <position position="1"/>
    </location>
</feature>
<comment type="caution">
    <text evidence="2">The sequence shown here is derived from an EMBL/GenBank/DDBJ whole genome shotgun (WGS) entry which is preliminary data.</text>
</comment>
<organism evidence="2 3">
    <name type="scientific">Halocaridina rubra</name>
    <name type="common">Hawaiian red shrimp</name>
    <dbReference type="NCBI Taxonomy" id="373956"/>
    <lineage>
        <taxon>Eukaryota</taxon>
        <taxon>Metazoa</taxon>
        <taxon>Ecdysozoa</taxon>
        <taxon>Arthropoda</taxon>
        <taxon>Crustacea</taxon>
        <taxon>Multicrustacea</taxon>
        <taxon>Malacostraca</taxon>
        <taxon>Eumalacostraca</taxon>
        <taxon>Eucarida</taxon>
        <taxon>Decapoda</taxon>
        <taxon>Pleocyemata</taxon>
        <taxon>Caridea</taxon>
        <taxon>Atyoidea</taxon>
        <taxon>Atyidae</taxon>
        <taxon>Halocaridina</taxon>
    </lineage>
</organism>
<dbReference type="PANTHER" id="PTHR24416:SF619">
    <property type="entry name" value="TYROSINE-PROTEIN KINASE TRANSMEMBRANE RECEPTOR ROR-LIKE PROTEIN"/>
    <property type="match status" value="1"/>
</dbReference>